<organism evidence="2 3">
    <name type="scientific">Stackebrandtia albiflava</name>
    <dbReference type="NCBI Taxonomy" id="406432"/>
    <lineage>
        <taxon>Bacteria</taxon>
        <taxon>Bacillati</taxon>
        <taxon>Actinomycetota</taxon>
        <taxon>Actinomycetes</taxon>
        <taxon>Glycomycetales</taxon>
        <taxon>Glycomycetaceae</taxon>
        <taxon>Stackebrandtia</taxon>
    </lineage>
</organism>
<dbReference type="InterPro" id="IPR036457">
    <property type="entry name" value="PPM-type-like_dom_sf"/>
</dbReference>
<dbReference type="AlphaFoldDB" id="A0A562V2X0"/>
<protein>
    <submittedName>
        <fullName evidence="2">Protein phosphatase</fullName>
    </submittedName>
</protein>
<reference evidence="2 3" key="1">
    <citation type="journal article" date="2013" name="Stand. Genomic Sci.">
        <title>Genomic Encyclopedia of Type Strains, Phase I: The one thousand microbial genomes (KMG-I) project.</title>
        <authorList>
            <person name="Kyrpides N.C."/>
            <person name="Woyke T."/>
            <person name="Eisen J.A."/>
            <person name="Garrity G."/>
            <person name="Lilburn T.G."/>
            <person name="Beck B.J."/>
            <person name="Whitman W.B."/>
            <person name="Hugenholtz P."/>
            <person name="Klenk H.P."/>
        </authorList>
    </citation>
    <scope>NUCLEOTIDE SEQUENCE [LARGE SCALE GENOMIC DNA]</scope>
    <source>
        <strain evidence="2 3">DSM 45044</strain>
    </source>
</reference>
<dbReference type="Pfam" id="PF13672">
    <property type="entry name" value="PP2C_2"/>
    <property type="match status" value="1"/>
</dbReference>
<evidence type="ECO:0000259" key="1">
    <source>
        <dbReference type="PROSITE" id="PS51746"/>
    </source>
</evidence>
<dbReference type="PROSITE" id="PS51746">
    <property type="entry name" value="PPM_2"/>
    <property type="match status" value="1"/>
</dbReference>
<dbReference type="Gene3D" id="3.60.40.10">
    <property type="entry name" value="PPM-type phosphatase domain"/>
    <property type="match status" value="1"/>
</dbReference>
<dbReference type="PANTHER" id="PTHR13832">
    <property type="entry name" value="PROTEIN PHOSPHATASE 2C"/>
    <property type="match status" value="1"/>
</dbReference>
<dbReference type="CDD" id="cd00143">
    <property type="entry name" value="PP2Cc"/>
    <property type="match status" value="1"/>
</dbReference>
<dbReference type="InterPro" id="IPR015655">
    <property type="entry name" value="PP2C"/>
</dbReference>
<sequence>MDTGFRHLACFLSMVTLRIAASSHPGLIREHNEDAYVAGRRLVAVADGVGGEAAGEVASALTASALEPLNKGRPPREPMEVLRAAIEEASRDIKRSIVNNPEQHGMATTVTALLFANESVTIAHVGDSRAYLLRDGEMSQLTRDDTYVQVLIEQGSLTENEISSHPYRSMVTRVVSGQPVEAKLSTRPVQVGDRYLICSDGLPDATDADDIAAALRDGGEPQGCVDRLMELAMAGGAPDNVTVIVADVVDSGRRRGIRGLLRRG</sequence>
<evidence type="ECO:0000313" key="3">
    <source>
        <dbReference type="Proteomes" id="UP000321617"/>
    </source>
</evidence>
<dbReference type="PANTHER" id="PTHR13832:SF827">
    <property type="entry name" value="PROTEIN PHOSPHATASE 1L"/>
    <property type="match status" value="1"/>
</dbReference>
<name>A0A562V2X0_9ACTN</name>
<dbReference type="SUPFAM" id="SSF81606">
    <property type="entry name" value="PP2C-like"/>
    <property type="match status" value="1"/>
</dbReference>
<accession>A0A562V2X0</accession>
<evidence type="ECO:0000313" key="2">
    <source>
        <dbReference type="EMBL" id="TWJ12249.1"/>
    </source>
</evidence>
<dbReference type="SMART" id="SM00332">
    <property type="entry name" value="PP2Cc"/>
    <property type="match status" value="1"/>
</dbReference>
<dbReference type="EMBL" id="VLLL01000006">
    <property type="protein sequence ID" value="TWJ12249.1"/>
    <property type="molecule type" value="Genomic_DNA"/>
</dbReference>
<gene>
    <name evidence="2" type="ORF">LX16_3005</name>
</gene>
<dbReference type="Proteomes" id="UP000321617">
    <property type="component" value="Unassembled WGS sequence"/>
</dbReference>
<keyword evidence="3" id="KW-1185">Reference proteome</keyword>
<proteinExistence type="predicted"/>
<dbReference type="SMART" id="SM00331">
    <property type="entry name" value="PP2C_SIG"/>
    <property type="match status" value="1"/>
</dbReference>
<dbReference type="InterPro" id="IPR001932">
    <property type="entry name" value="PPM-type_phosphatase-like_dom"/>
</dbReference>
<feature type="domain" description="PPM-type phosphatase" evidence="1">
    <location>
        <begin position="18"/>
        <end position="248"/>
    </location>
</feature>
<dbReference type="GO" id="GO:0004722">
    <property type="term" value="F:protein serine/threonine phosphatase activity"/>
    <property type="evidence" value="ECO:0007669"/>
    <property type="project" value="InterPro"/>
</dbReference>
<comment type="caution">
    <text evidence="2">The sequence shown here is derived from an EMBL/GenBank/DDBJ whole genome shotgun (WGS) entry which is preliminary data.</text>
</comment>